<dbReference type="InterPro" id="IPR039428">
    <property type="entry name" value="NUOK/Mnh_C1-like"/>
</dbReference>
<keyword evidence="12" id="KW-0496">Mitochondrion</keyword>
<keyword evidence="7" id="KW-0520">NAD</keyword>
<keyword evidence="6 11" id="KW-1133">Transmembrane helix</keyword>
<evidence type="ECO:0000313" key="12">
    <source>
        <dbReference type="EMBL" id="AHC02244.1"/>
    </source>
</evidence>
<comment type="subcellular location">
    <subcellularLocation>
        <location evidence="1">Membrane</location>
        <topology evidence="1">Multi-pass membrane protein</topology>
    </subcellularLocation>
</comment>
<evidence type="ECO:0000256" key="8">
    <source>
        <dbReference type="ARBA" id="ARBA00023136"/>
    </source>
</evidence>
<dbReference type="Pfam" id="PF00420">
    <property type="entry name" value="Oxidored_q2"/>
    <property type="match status" value="1"/>
</dbReference>
<dbReference type="GO" id="GO:0008137">
    <property type="term" value="F:NADH dehydrogenase (ubiquinone) activity"/>
    <property type="evidence" value="ECO:0007669"/>
    <property type="project" value="UniProtKB-EC"/>
</dbReference>
<reference evidence="12" key="2">
    <citation type="journal article" date="2014" name="Mitochondrial DNA">
        <title>The complete mitochondrial genome of Bemisia afer (Hemiptera: Aleyrodidae).</title>
        <authorList>
            <person name="Wang H.L."/>
            <person name="Xiao N."/>
            <person name="Yang J."/>
            <person name="Wang X.W."/>
            <person name="Colvin J."/>
            <person name="Liu S.S."/>
        </authorList>
    </citation>
    <scope>NUCLEOTIDE SEQUENCE</scope>
</reference>
<dbReference type="Gene3D" id="1.10.287.3510">
    <property type="match status" value="1"/>
</dbReference>
<dbReference type="EMBL" id="KF734668">
    <property type="protein sequence ID" value="AHC02244.1"/>
    <property type="molecule type" value="Genomic_DNA"/>
</dbReference>
<keyword evidence="4 11" id="KW-0812">Transmembrane</keyword>
<geneLocation type="mitochondrion" evidence="12"/>
<evidence type="ECO:0000256" key="10">
    <source>
        <dbReference type="ARBA" id="ARBA00049551"/>
    </source>
</evidence>
<sequence>MEMSKLYVPLLTLMVVYSMMKTHVMNNLITIEFMVVTVIVGLFMVIKVMNFENHLVLYFIVLMITESIVGLSMMISMIRTHGNDFLKSSSIVKF</sequence>
<name>A0A023IZ99_BEMAF</name>
<evidence type="ECO:0000256" key="11">
    <source>
        <dbReference type="SAM" id="Phobius"/>
    </source>
</evidence>
<accession>A0A023IZ99</accession>
<gene>
    <name evidence="12" type="primary">nad4L</name>
</gene>
<evidence type="ECO:0000256" key="3">
    <source>
        <dbReference type="ARBA" id="ARBA00016612"/>
    </source>
</evidence>
<comment type="catalytic activity">
    <reaction evidence="10">
        <text>a ubiquinone + NADH + 5 H(+)(in) = a ubiquinol + NAD(+) + 4 H(+)(out)</text>
        <dbReference type="Rhea" id="RHEA:29091"/>
        <dbReference type="Rhea" id="RHEA-COMP:9565"/>
        <dbReference type="Rhea" id="RHEA-COMP:9566"/>
        <dbReference type="ChEBI" id="CHEBI:15378"/>
        <dbReference type="ChEBI" id="CHEBI:16389"/>
        <dbReference type="ChEBI" id="CHEBI:17976"/>
        <dbReference type="ChEBI" id="CHEBI:57540"/>
        <dbReference type="ChEBI" id="CHEBI:57945"/>
        <dbReference type="EC" id="7.1.1.2"/>
    </reaction>
</comment>
<protein>
    <recommendedName>
        <fullName evidence="3">NADH-ubiquinone oxidoreductase chain 4L</fullName>
    </recommendedName>
    <alternativeName>
        <fullName evidence="9">NADH dehydrogenase subunit 4L</fullName>
    </alternativeName>
</protein>
<evidence type="ECO:0000256" key="1">
    <source>
        <dbReference type="ARBA" id="ARBA00004141"/>
    </source>
</evidence>
<organism evidence="12">
    <name type="scientific">Bemisia afer</name>
    <name type="common">Whitefly</name>
    <dbReference type="NCBI Taxonomy" id="166114"/>
    <lineage>
        <taxon>Eukaryota</taxon>
        <taxon>Metazoa</taxon>
        <taxon>Ecdysozoa</taxon>
        <taxon>Arthropoda</taxon>
        <taxon>Hexapoda</taxon>
        <taxon>Insecta</taxon>
        <taxon>Pterygota</taxon>
        <taxon>Neoptera</taxon>
        <taxon>Paraneoptera</taxon>
        <taxon>Hemiptera</taxon>
        <taxon>Sternorrhyncha</taxon>
        <taxon>Aleyrodoidea</taxon>
        <taxon>Aleyrodidae</taxon>
        <taxon>Aleyrodinae</taxon>
        <taxon>Bemisia</taxon>
    </lineage>
</organism>
<evidence type="ECO:0000256" key="7">
    <source>
        <dbReference type="ARBA" id="ARBA00023027"/>
    </source>
</evidence>
<feature type="transmembrane region" description="Helical" evidence="11">
    <location>
        <begin position="31"/>
        <end position="49"/>
    </location>
</feature>
<comment type="similarity">
    <text evidence="2">Belongs to the complex I subunit 4L family.</text>
</comment>
<evidence type="ECO:0000256" key="4">
    <source>
        <dbReference type="ARBA" id="ARBA00022692"/>
    </source>
</evidence>
<keyword evidence="8 11" id="KW-0472">Membrane</keyword>
<evidence type="ECO:0000256" key="2">
    <source>
        <dbReference type="ARBA" id="ARBA00010519"/>
    </source>
</evidence>
<evidence type="ECO:0000256" key="9">
    <source>
        <dbReference type="ARBA" id="ARBA00031586"/>
    </source>
</evidence>
<dbReference type="GO" id="GO:0016020">
    <property type="term" value="C:membrane"/>
    <property type="evidence" value="ECO:0007669"/>
    <property type="project" value="UniProtKB-SubCell"/>
</dbReference>
<keyword evidence="5" id="KW-1278">Translocase</keyword>
<evidence type="ECO:0000256" key="6">
    <source>
        <dbReference type="ARBA" id="ARBA00022989"/>
    </source>
</evidence>
<reference evidence="12" key="1">
    <citation type="submission" date="2013-10" db="EMBL/GenBank/DDBJ databases">
        <authorList>
            <person name="Wang H.-L."/>
            <person name="Yang J."/>
            <person name="Xiao N."/>
            <person name="Wang X.-W."/>
            <person name="Liu S.-S."/>
        </authorList>
    </citation>
    <scope>NUCLEOTIDE SEQUENCE</scope>
</reference>
<proteinExistence type="inferred from homology"/>
<feature type="transmembrane region" description="Helical" evidence="11">
    <location>
        <begin position="55"/>
        <end position="78"/>
    </location>
</feature>
<evidence type="ECO:0000256" key="5">
    <source>
        <dbReference type="ARBA" id="ARBA00022967"/>
    </source>
</evidence>
<dbReference type="AlphaFoldDB" id="A0A023IZ99"/>